<evidence type="ECO:0000313" key="4">
    <source>
        <dbReference type="Proteomes" id="UP000001542"/>
    </source>
</evidence>
<evidence type="ECO:0000256" key="2">
    <source>
        <dbReference type="SAM" id="MobiDB-lite"/>
    </source>
</evidence>
<accession>A2EKQ9</accession>
<evidence type="ECO:0000313" key="3">
    <source>
        <dbReference type="EMBL" id="EAY06798.1"/>
    </source>
</evidence>
<reference evidence="3" key="1">
    <citation type="submission" date="2006-10" db="EMBL/GenBank/DDBJ databases">
        <authorList>
            <person name="Amadeo P."/>
            <person name="Zhao Q."/>
            <person name="Wortman J."/>
            <person name="Fraser-Liggett C."/>
            <person name="Carlton J."/>
        </authorList>
    </citation>
    <scope>NUCLEOTIDE SEQUENCE</scope>
    <source>
        <strain evidence="3">G3</strain>
    </source>
</reference>
<dbReference type="KEGG" id="tva:4764680"/>
<dbReference type="AlphaFoldDB" id="A2EKQ9"/>
<dbReference type="InParanoid" id="A2EKQ9"/>
<dbReference type="VEuPathDB" id="TrichDB:TVAGG3_0931130"/>
<keyword evidence="4" id="KW-1185">Reference proteome</keyword>
<evidence type="ECO:0000256" key="1">
    <source>
        <dbReference type="SAM" id="Coils"/>
    </source>
</evidence>
<protein>
    <submittedName>
        <fullName evidence="3">Uncharacterized protein</fullName>
    </submittedName>
</protein>
<dbReference type="EMBL" id="DS113415">
    <property type="protein sequence ID" value="EAY06798.1"/>
    <property type="molecule type" value="Genomic_DNA"/>
</dbReference>
<sequence>MLPTFYGGDDNDTHSNAIPPLPIGLIEESDSGFQNFANSTQRGNSLFSNQKKSQRLLPEPEIIGDVFPSSQRKNQINPILIQSPRIREDSNRIILENGDSYMGPSDSTRSGQDSYMGPSDSYLGPSDSTRSGQNSYVGPSDSYLGPSDTSTSKIGWQYPYAQHQQSKKSNSSFQNSSANEQYTNSFAPANAQKFDFNDPNFLNGDVPHSLFEPVKMDSHVPDLPTPSATPTRLVQSVRVRAMKQEIEQASKMWMKRINDEEQKQKEQMKQLIAGQVQELRTFDERNGILPRAVSALPPTLKMICSNKNKALVRVPISTTRGAQRKPLSTPRQNEQESSKRKMILARHQKEVIAANNECNQRLSAMRYQMERDIERRCQELSSLSGFPIDYREFLVSQQTSSRNIADGKTYHLIIKLEI</sequence>
<feature type="coiled-coil region" evidence="1">
    <location>
        <begin position="243"/>
        <end position="278"/>
    </location>
</feature>
<dbReference type="VEuPathDB" id="TrichDB:TVAG_103480"/>
<reference evidence="3" key="2">
    <citation type="journal article" date="2007" name="Science">
        <title>Draft genome sequence of the sexually transmitted pathogen Trichomonas vaginalis.</title>
        <authorList>
            <person name="Carlton J.M."/>
            <person name="Hirt R.P."/>
            <person name="Silva J.C."/>
            <person name="Delcher A.L."/>
            <person name="Schatz M."/>
            <person name="Zhao Q."/>
            <person name="Wortman J.R."/>
            <person name="Bidwell S.L."/>
            <person name="Alsmark U.C.M."/>
            <person name="Besteiro S."/>
            <person name="Sicheritz-Ponten T."/>
            <person name="Noel C.J."/>
            <person name="Dacks J.B."/>
            <person name="Foster P.G."/>
            <person name="Simillion C."/>
            <person name="Van de Peer Y."/>
            <person name="Miranda-Saavedra D."/>
            <person name="Barton G.J."/>
            <person name="Westrop G.D."/>
            <person name="Mueller S."/>
            <person name="Dessi D."/>
            <person name="Fiori P.L."/>
            <person name="Ren Q."/>
            <person name="Paulsen I."/>
            <person name="Zhang H."/>
            <person name="Bastida-Corcuera F.D."/>
            <person name="Simoes-Barbosa A."/>
            <person name="Brown M.T."/>
            <person name="Hayes R.D."/>
            <person name="Mukherjee M."/>
            <person name="Okumura C.Y."/>
            <person name="Schneider R."/>
            <person name="Smith A.J."/>
            <person name="Vanacova S."/>
            <person name="Villalvazo M."/>
            <person name="Haas B.J."/>
            <person name="Pertea M."/>
            <person name="Feldblyum T.V."/>
            <person name="Utterback T.R."/>
            <person name="Shu C.L."/>
            <person name="Osoegawa K."/>
            <person name="de Jong P.J."/>
            <person name="Hrdy I."/>
            <person name="Horvathova L."/>
            <person name="Zubacova Z."/>
            <person name="Dolezal P."/>
            <person name="Malik S.B."/>
            <person name="Logsdon J.M. Jr."/>
            <person name="Henze K."/>
            <person name="Gupta A."/>
            <person name="Wang C.C."/>
            <person name="Dunne R.L."/>
            <person name="Upcroft J.A."/>
            <person name="Upcroft P."/>
            <person name="White O."/>
            <person name="Salzberg S.L."/>
            <person name="Tang P."/>
            <person name="Chiu C.-H."/>
            <person name="Lee Y.-S."/>
            <person name="Embley T.M."/>
            <person name="Coombs G.H."/>
            <person name="Mottram J.C."/>
            <person name="Tachezy J."/>
            <person name="Fraser-Liggett C.M."/>
            <person name="Johnson P.J."/>
        </authorList>
    </citation>
    <scope>NUCLEOTIDE SEQUENCE [LARGE SCALE GENOMIC DNA]</scope>
    <source>
        <strain evidence="3">G3</strain>
    </source>
</reference>
<gene>
    <name evidence="3" type="ORF">TVAG_103480</name>
</gene>
<dbReference type="SMR" id="A2EKQ9"/>
<feature type="region of interest" description="Disordered" evidence="2">
    <location>
        <begin position="315"/>
        <end position="340"/>
    </location>
</feature>
<name>A2EKQ9_TRIV3</name>
<organism evidence="3 4">
    <name type="scientific">Trichomonas vaginalis (strain ATCC PRA-98 / G3)</name>
    <dbReference type="NCBI Taxonomy" id="412133"/>
    <lineage>
        <taxon>Eukaryota</taxon>
        <taxon>Metamonada</taxon>
        <taxon>Parabasalia</taxon>
        <taxon>Trichomonadida</taxon>
        <taxon>Trichomonadidae</taxon>
        <taxon>Trichomonas</taxon>
    </lineage>
</organism>
<dbReference type="RefSeq" id="XP_001319021.1">
    <property type="nucleotide sequence ID" value="XM_001318986.1"/>
</dbReference>
<feature type="compositionally biased region" description="Polar residues" evidence="2">
    <location>
        <begin position="126"/>
        <end position="137"/>
    </location>
</feature>
<keyword evidence="1" id="KW-0175">Coiled coil</keyword>
<proteinExistence type="predicted"/>
<feature type="region of interest" description="Disordered" evidence="2">
    <location>
        <begin position="96"/>
        <end position="149"/>
    </location>
</feature>
<dbReference type="Proteomes" id="UP000001542">
    <property type="component" value="Unassembled WGS sequence"/>
</dbReference>